<evidence type="ECO:0000313" key="2">
    <source>
        <dbReference type="EMBL" id="PIL20613.1"/>
    </source>
</evidence>
<evidence type="ECO:0000256" key="1">
    <source>
        <dbReference type="SAM" id="MobiDB-lite"/>
    </source>
</evidence>
<dbReference type="AlphaFoldDB" id="A0A2G8RGI9"/>
<feature type="region of interest" description="Disordered" evidence="1">
    <location>
        <begin position="112"/>
        <end position="138"/>
    </location>
</feature>
<accession>A0A2G8RGI9</accession>
<keyword evidence="3" id="KW-1185">Reference proteome</keyword>
<sequence>MAGAIGFASLVLLLVVGNTSWIGSIFLSVVATGVLGLMFSYLFCRPLPGPVVTTATAPRATSATPAQSVSDAKPEVATVSAIADSEAGAQVKPSKMLAGQDELATRKGSWKYDAPAAEEVDTPGNDSGDKPAALTAPRGGVADDLKKIKGIGPKLEETCNSMGFYHFDQIAAWSPAQVAWVDENLEGFKGRVTRDDWVAQAKALAAEAGTAVREDVSAGNGT</sequence>
<dbReference type="Proteomes" id="UP000231259">
    <property type="component" value="Unassembled WGS sequence"/>
</dbReference>
<dbReference type="Gene3D" id="1.10.150.20">
    <property type="entry name" value="5' to 3' exonuclease, C-terminal subdomain"/>
    <property type="match status" value="1"/>
</dbReference>
<gene>
    <name evidence="2" type="ORF">P775_08790</name>
</gene>
<proteinExistence type="predicted"/>
<comment type="caution">
    <text evidence="2">The sequence shown here is derived from an EMBL/GenBank/DDBJ whole genome shotgun (WGS) entry which is preliminary data.</text>
</comment>
<evidence type="ECO:0008006" key="4">
    <source>
        <dbReference type="Google" id="ProtNLM"/>
    </source>
</evidence>
<evidence type="ECO:0000313" key="3">
    <source>
        <dbReference type="Proteomes" id="UP000231259"/>
    </source>
</evidence>
<dbReference type="EMBL" id="AWWI01000060">
    <property type="protein sequence ID" value="PIL20613.1"/>
    <property type="molecule type" value="Genomic_DNA"/>
</dbReference>
<protein>
    <recommendedName>
        <fullName evidence="4">NADH dehydrogenase subunit E</fullName>
    </recommendedName>
</protein>
<reference evidence="2 3" key="1">
    <citation type="submission" date="2013-09" db="EMBL/GenBank/DDBJ databases">
        <title>Genome sequencing of Phaeobacter antarcticus sp. nov. SM1211.</title>
        <authorList>
            <person name="Zhang X.-Y."/>
            <person name="Liu C."/>
            <person name="Chen X.-L."/>
            <person name="Xie B.-B."/>
            <person name="Qin Q.-L."/>
            <person name="Rong J.-C."/>
            <person name="Zhang Y.-Z."/>
        </authorList>
    </citation>
    <scope>NUCLEOTIDE SEQUENCE [LARGE SCALE GENOMIC DNA]</scope>
    <source>
        <strain evidence="2 3">SM1211</strain>
    </source>
</reference>
<name>A0A2G8RGI9_9RHOB</name>
<organism evidence="2 3">
    <name type="scientific">Puniceibacterium antarcticum</name>
    <dbReference type="NCBI Taxonomy" id="1206336"/>
    <lineage>
        <taxon>Bacteria</taxon>
        <taxon>Pseudomonadati</taxon>
        <taxon>Pseudomonadota</taxon>
        <taxon>Alphaproteobacteria</taxon>
        <taxon>Rhodobacterales</taxon>
        <taxon>Paracoccaceae</taxon>
        <taxon>Puniceibacterium</taxon>
    </lineage>
</organism>